<protein>
    <submittedName>
        <fullName evidence="2">Uncharacterized protein</fullName>
    </submittedName>
</protein>
<sequence length="64" mass="7146">MSYRRLTPEEIEDLRSEMRAAGLWMRAELAKRRREHGDTNAVETSASPITNGEASRAALGEDQG</sequence>
<evidence type="ECO:0000313" key="2">
    <source>
        <dbReference type="EMBL" id="NYS78068.1"/>
    </source>
</evidence>
<evidence type="ECO:0000256" key="1">
    <source>
        <dbReference type="SAM" id="MobiDB-lite"/>
    </source>
</evidence>
<gene>
    <name evidence="2" type="ORF">HZS80_10140</name>
</gene>
<dbReference type="AlphaFoldDB" id="A0A7Z0LT31"/>
<feature type="compositionally biased region" description="Polar residues" evidence="1">
    <location>
        <begin position="41"/>
        <end position="53"/>
    </location>
</feature>
<dbReference type="EMBL" id="JACCDE010000013">
    <property type="protein sequence ID" value="NYS78068.1"/>
    <property type="molecule type" value="Genomic_DNA"/>
</dbReference>
<name>A0A7Z0LT31_9GAMM</name>
<proteinExistence type="predicted"/>
<feature type="region of interest" description="Disordered" evidence="1">
    <location>
        <begin position="32"/>
        <end position="64"/>
    </location>
</feature>
<dbReference type="RefSeq" id="WP_179916013.1">
    <property type="nucleotide sequence ID" value="NZ_JACCDE010000013.1"/>
</dbReference>
<comment type="caution">
    <text evidence="2">The sequence shown here is derived from an EMBL/GenBank/DDBJ whole genome shotgun (WGS) entry which is preliminary data.</text>
</comment>
<dbReference type="Proteomes" id="UP000526892">
    <property type="component" value="Unassembled WGS sequence"/>
</dbReference>
<accession>A0A7Z0LT31</accession>
<keyword evidence="3" id="KW-1185">Reference proteome</keyword>
<organism evidence="2 3">
    <name type="scientific">Vreelandella glaciei</name>
    <dbReference type="NCBI Taxonomy" id="186761"/>
    <lineage>
        <taxon>Bacteria</taxon>
        <taxon>Pseudomonadati</taxon>
        <taxon>Pseudomonadota</taxon>
        <taxon>Gammaproteobacteria</taxon>
        <taxon>Oceanospirillales</taxon>
        <taxon>Halomonadaceae</taxon>
        <taxon>Vreelandella</taxon>
    </lineage>
</organism>
<reference evidence="2 3" key="1">
    <citation type="journal article" date="2003" name="Extremophiles">
        <title>Halomonas glaciei sp. nov. isolated from fast ice of Adelie Land, Antarctica.</title>
        <authorList>
            <person name="Reddy G.S."/>
            <person name="Raghavan P.U."/>
            <person name="Sarita N.B."/>
            <person name="Prakash J.S."/>
            <person name="Nagesh N."/>
            <person name="Delille D."/>
            <person name="Shivaji S."/>
        </authorList>
    </citation>
    <scope>NUCLEOTIDE SEQUENCE [LARGE SCALE GENOMIC DNA]</scope>
    <source>
        <strain evidence="2 3">DD39</strain>
    </source>
</reference>
<evidence type="ECO:0000313" key="3">
    <source>
        <dbReference type="Proteomes" id="UP000526892"/>
    </source>
</evidence>